<keyword evidence="1" id="KW-0812">Transmembrane</keyword>
<comment type="caution">
    <text evidence="2">The sequence shown here is derived from an EMBL/GenBank/DDBJ whole genome shotgun (WGS) entry which is preliminary data.</text>
</comment>
<evidence type="ECO:0000256" key="1">
    <source>
        <dbReference type="SAM" id="Phobius"/>
    </source>
</evidence>
<accession>A0AAV0G8E7</accession>
<dbReference type="Proteomes" id="UP001152523">
    <property type="component" value="Unassembled WGS sequence"/>
</dbReference>
<sequence length="138" mass="15678">MSSRDHGIGICLSNENCKPIQLELAPNRIGRTRGALTMVLIIVSASVSGLSGLDWNWEANPIVLECSECNSDVKEQEVEVENVPFFSSMDEWERKEVRKEHTALGDHSWFNFFGMKGRLCQWYSALYCTVYVLILFIA</sequence>
<evidence type="ECO:0000313" key="2">
    <source>
        <dbReference type="EMBL" id="CAH9144044.1"/>
    </source>
</evidence>
<protein>
    <submittedName>
        <fullName evidence="2">Uncharacterized protein</fullName>
    </submittedName>
</protein>
<proteinExistence type="predicted"/>
<keyword evidence="1" id="KW-1133">Transmembrane helix</keyword>
<gene>
    <name evidence="2" type="ORF">CEPIT_LOCUS41135</name>
</gene>
<dbReference type="AlphaFoldDB" id="A0AAV0G8E7"/>
<organism evidence="2 3">
    <name type="scientific">Cuscuta epithymum</name>
    <dbReference type="NCBI Taxonomy" id="186058"/>
    <lineage>
        <taxon>Eukaryota</taxon>
        <taxon>Viridiplantae</taxon>
        <taxon>Streptophyta</taxon>
        <taxon>Embryophyta</taxon>
        <taxon>Tracheophyta</taxon>
        <taxon>Spermatophyta</taxon>
        <taxon>Magnoliopsida</taxon>
        <taxon>eudicotyledons</taxon>
        <taxon>Gunneridae</taxon>
        <taxon>Pentapetalae</taxon>
        <taxon>asterids</taxon>
        <taxon>lamiids</taxon>
        <taxon>Solanales</taxon>
        <taxon>Convolvulaceae</taxon>
        <taxon>Cuscuteae</taxon>
        <taxon>Cuscuta</taxon>
        <taxon>Cuscuta subgen. Cuscuta</taxon>
    </lineage>
</organism>
<dbReference type="EMBL" id="CAMAPF010001058">
    <property type="protein sequence ID" value="CAH9144044.1"/>
    <property type="molecule type" value="Genomic_DNA"/>
</dbReference>
<evidence type="ECO:0000313" key="3">
    <source>
        <dbReference type="Proteomes" id="UP001152523"/>
    </source>
</evidence>
<keyword evidence="1" id="KW-0472">Membrane</keyword>
<keyword evidence="3" id="KW-1185">Reference proteome</keyword>
<reference evidence="2" key="1">
    <citation type="submission" date="2022-07" db="EMBL/GenBank/DDBJ databases">
        <authorList>
            <person name="Macas J."/>
            <person name="Novak P."/>
            <person name="Neumann P."/>
        </authorList>
    </citation>
    <scope>NUCLEOTIDE SEQUENCE</scope>
</reference>
<feature type="transmembrane region" description="Helical" evidence="1">
    <location>
        <begin position="121"/>
        <end position="137"/>
    </location>
</feature>
<name>A0AAV0G8E7_9ASTE</name>